<dbReference type="AlphaFoldDB" id="A0A8J5KY37"/>
<sequence>MALAGRLRSAFTLLNKALSAESSVLFARSSAEGSLGNLSTGLRTFATQTQPTEAKVKVPLKLFGGSGNYATALFIAANKANALDKVEAEILDVVEASKRSPRFSKFIRDMSIPKKTRVKTVTEIFSEAGFSDVTKNFLAVLADNGRLAHIDRISKRFVELTMAQRGEVKVIVTTVILLTSIWCFSCQPLPAEEEKELKLTMQDILGPGKTAKIEQKIDTGILGGLVVEFENKVFDMSIKTRAKQMENFLREPINFDNL</sequence>
<dbReference type="Gene3D" id="1.10.520.20">
    <property type="entry name" value="N-terminal domain of the delta subunit of the F1F0-ATP synthase"/>
    <property type="match status" value="1"/>
</dbReference>
<evidence type="ECO:0000256" key="4">
    <source>
        <dbReference type="ARBA" id="ARBA00022781"/>
    </source>
</evidence>
<reference evidence="8 9" key="1">
    <citation type="submission" date="2020-08" db="EMBL/GenBank/DDBJ databases">
        <title>Plant Genome Project.</title>
        <authorList>
            <person name="Zhang R.-G."/>
        </authorList>
    </citation>
    <scope>NUCLEOTIDE SEQUENCE [LARGE SCALE GENOMIC DNA]</scope>
    <source>
        <tissue evidence="8">Rhizome</tissue>
    </source>
</reference>
<dbReference type="HAMAP" id="MF_01416">
    <property type="entry name" value="ATP_synth_delta_bact"/>
    <property type="match status" value="1"/>
</dbReference>
<dbReference type="PANTHER" id="PTHR11910">
    <property type="entry name" value="ATP SYNTHASE DELTA CHAIN"/>
    <property type="match status" value="1"/>
</dbReference>
<keyword evidence="6" id="KW-0472">Membrane</keyword>
<keyword evidence="5" id="KW-0406">Ion transport</keyword>
<evidence type="ECO:0000256" key="6">
    <source>
        <dbReference type="ARBA" id="ARBA00023136"/>
    </source>
</evidence>
<dbReference type="Pfam" id="PF00213">
    <property type="entry name" value="OSCP"/>
    <property type="match status" value="1"/>
</dbReference>
<dbReference type="SUPFAM" id="SSF47928">
    <property type="entry name" value="N-terminal domain of the delta subunit of the F1F0-ATP synthase"/>
    <property type="match status" value="1"/>
</dbReference>
<comment type="caution">
    <text evidence="8">The sequence shown here is derived from an EMBL/GenBank/DDBJ whole genome shotgun (WGS) entry which is preliminary data.</text>
</comment>
<dbReference type="InterPro" id="IPR000711">
    <property type="entry name" value="ATPase_OSCP/dsu"/>
</dbReference>
<keyword evidence="4" id="KW-0375">Hydrogen ion transport</keyword>
<evidence type="ECO:0000313" key="8">
    <source>
        <dbReference type="EMBL" id="KAG6503588.1"/>
    </source>
</evidence>
<proteinExistence type="inferred from homology"/>
<keyword evidence="3" id="KW-0813">Transport</keyword>
<dbReference type="Proteomes" id="UP000734854">
    <property type="component" value="Unassembled WGS sequence"/>
</dbReference>
<protein>
    <submittedName>
        <fullName evidence="8">Uncharacterized protein</fullName>
    </submittedName>
</protein>
<name>A0A8J5KY37_ZINOF</name>
<organism evidence="8 9">
    <name type="scientific">Zingiber officinale</name>
    <name type="common">Ginger</name>
    <name type="synonym">Amomum zingiber</name>
    <dbReference type="NCBI Taxonomy" id="94328"/>
    <lineage>
        <taxon>Eukaryota</taxon>
        <taxon>Viridiplantae</taxon>
        <taxon>Streptophyta</taxon>
        <taxon>Embryophyta</taxon>
        <taxon>Tracheophyta</taxon>
        <taxon>Spermatophyta</taxon>
        <taxon>Magnoliopsida</taxon>
        <taxon>Liliopsida</taxon>
        <taxon>Zingiberales</taxon>
        <taxon>Zingiberaceae</taxon>
        <taxon>Zingiber</taxon>
    </lineage>
</organism>
<dbReference type="PRINTS" id="PR00125">
    <property type="entry name" value="ATPASEDELTA"/>
</dbReference>
<evidence type="ECO:0000313" key="9">
    <source>
        <dbReference type="Proteomes" id="UP000734854"/>
    </source>
</evidence>
<dbReference type="EMBL" id="JACMSC010000010">
    <property type="protein sequence ID" value="KAG6503588.1"/>
    <property type="molecule type" value="Genomic_DNA"/>
</dbReference>
<comment type="subcellular location">
    <subcellularLocation>
        <location evidence="1">Membrane</location>
    </subcellularLocation>
</comment>
<gene>
    <name evidence="8" type="ORF">ZIOFF_035904</name>
</gene>
<accession>A0A8J5KY37</accession>
<evidence type="ECO:0000256" key="2">
    <source>
        <dbReference type="ARBA" id="ARBA00007046"/>
    </source>
</evidence>
<evidence type="ECO:0000256" key="5">
    <source>
        <dbReference type="ARBA" id="ARBA00023065"/>
    </source>
</evidence>
<comment type="similarity">
    <text evidence="2">Belongs to the ATPase delta chain family.</text>
</comment>
<keyword evidence="7" id="KW-0066">ATP synthesis</keyword>
<evidence type="ECO:0000256" key="3">
    <source>
        <dbReference type="ARBA" id="ARBA00022448"/>
    </source>
</evidence>
<keyword evidence="9" id="KW-1185">Reference proteome</keyword>
<evidence type="ECO:0000256" key="7">
    <source>
        <dbReference type="ARBA" id="ARBA00023310"/>
    </source>
</evidence>
<dbReference type="GO" id="GO:0016020">
    <property type="term" value="C:membrane"/>
    <property type="evidence" value="ECO:0007669"/>
    <property type="project" value="UniProtKB-SubCell"/>
</dbReference>
<evidence type="ECO:0000256" key="1">
    <source>
        <dbReference type="ARBA" id="ARBA00004370"/>
    </source>
</evidence>
<dbReference type="NCBIfam" id="TIGR01145">
    <property type="entry name" value="ATP_synt_delta"/>
    <property type="match status" value="1"/>
</dbReference>
<dbReference type="InterPro" id="IPR026015">
    <property type="entry name" value="ATP_synth_OSCP/delta_N_sf"/>
</dbReference>
<dbReference type="GO" id="GO:0046933">
    <property type="term" value="F:proton-transporting ATP synthase activity, rotational mechanism"/>
    <property type="evidence" value="ECO:0007669"/>
    <property type="project" value="InterPro"/>
</dbReference>